<dbReference type="EMBL" id="DXAJ01000052">
    <property type="protein sequence ID" value="HJA02433.1"/>
    <property type="molecule type" value="Genomic_DNA"/>
</dbReference>
<organism evidence="1 2">
    <name type="scientific">Candidatus Gallimonas gallistercoris</name>
    <dbReference type="NCBI Taxonomy" id="2838602"/>
    <lineage>
        <taxon>Bacteria</taxon>
        <taxon>Bacillati</taxon>
        <taxon>Bacillota</taxon>
        <taxon>Clostridia</taxon>
        <taxon>Candidatus Gallimonas</taxon>
    </lineage>
</organism>
<sequence length="49" mass="5747">MVIFMVIGYDEILRLPWEKRTFEKEMQARRGARANGKGAYLEVSDRSRA</sequence>
<accession>A0A9D2KGQ0</accession>
<name>A0A9D2KGQ0_9FIRM</name>
<proteinExistence type="predicted"/>
<gene>
    <name evidence="1" type="ORF">H9797_03525</name>
</gene>
<protein>
    <submittedName>
        <fullName evidence="1">Uncharacterized protein</fullName>
    </submittedName>
</protein>
<comment type="caution">
    <text evidence="1">The sequence shown here is derived from an EMBL/GenBank/DDBJ whole genome shotgun (WGS) entry which is preliminary data.</text>
</comment>
<reference evidence="1" key="2">
    <citation type="submission" date="2021-04" db="EMBL/GenBank/DDBJ databases">
        <authorList>
            <person name="Gilroy R."/>
        </authorList>
    </citation>
    <scope>NUCLEOTIDE SEQUENCE</scope>
    <source>
        <strain evidence="1">CHK156-179</strain>
    </source>
</reference>
<dbReference type="Proteomes" id="UP000824221">
    <property type="component" value="Unassembled WGS sequence"/>
</dbReference>
<evidence type="ECO:0000313" key="2">
    <source>
        <dbReference type="Proteomes" id="UP000824221"/>
    </source>
</evidence>
<dbReference type="AlphaFoldDB" id="A0A9D2KGQ0"/>
<evidence type="ECO:0000313" key="1">
    <source>
        <dbReference type="EMBL" id="HJA02433.1"/>
    </source>
</evidence>
<reference evidence="1" key="1">
    <citation type="journal article" date="2021" name="PeerJ">
        <title>Extensive microbial diversity within the chicken gut microbiome revealed by metagenomics and culture.</title>
        <authorList>
            <person name="Gilroy R."/>
            <person name="Ravi A."/>
            <person name="Getino M."/>
            <person name="Pursley I."/>
            <person name="Horton D.L."/>
            <person name="Alikhan N.F."/>
            <person name="Baker D."/>
            <person name="Gharbi K."/>
            <person name="Hall N."/>
            <person name="Watson M."/>
            <person name="Adriaenssens E.M."/>
            <person name="Foster-Nyarko E."/>
            <person name="Jarju S."/>
            <person name="Secka A."/>
            <person name="Antonio M."/>
            <person name="Oren A."/>
            <person name="Chaudhuri R.R."/>
            <person name="La Ragione R."/>
            <person name="Hildebrand F."/>
            <person name="Pallen M.J."/>
        </authorList>
    </citation>
    <scope>NUCLEOTIDE SEQUENCE</scope>
    <source>
        <strain evidence="1">CHK156-179</strain>
    </source>
</reference>